<comment type="similarity">
    <text evidence="2">Belongs to the Rieske iron-sulfur protein family.</text>
</comment>
<evidence type="ECO:0000256" key="1">
    <source>
        <dbReference type="ARBA" id="ARBA00004370"/>
    </source>
</evidence>
<evidence type="ECO:0000256" key="6">
    <source>
        <dbReference type="ARBA" id="ARBA00022723"/>
    </source>
</evidence>
<sequence length="435" mass="47022">MSRRPTNRSARLKTNRSRRRLRRRLSGGLLLVAALALAGGLAAVLTPKPQVAVADESSSALLRTGKQLFDTSCVTCHGANLQGVPGRGPSLIGVGEAAVYFQVSTGRMPAVRGEAQAPRKDPIFDEAQIEALGAYVQANGGGPTLVREPDGSLAQKSLRGKDLGRGGDLFRLNCASCHNFTGKGGALSSGKYAPDLGRPTSSKSLPRCCPGRRTCRSSPTGSCRSTRRKTSSPTSRPSPKSASPAATVWAASVLPRGHGDVDHRDGRRHRRSTVDWGAIMTDIGDQARTDADRHQEPDEAALAAMSREELVALGGRLDGVETVYKQPRWPVQGTRAEKRAERQVALWLLAGGFFGLALLLVFLFWPWEYKPKEASGSFLYSLTTPLYGLTFGLSIMSIAVGAVLFQKKFIPEEISIQERHDNRSPKSTARRWRPT</sequence>
<evidence type="ECO:0000256" key="7">
    <source>
        <dbReference type="ARBA" id="ARBA00022982"/>
    </source>
</evidence>
<evidence type="ECO:0000256" key="9">
    <source>
        <dbReference type="ARBA" id="ARBA00023004"/>
    </source>
</evidence>
<comment type="subcellular location">
    <subcellularLocation>
        <location evidence="1">Membrane</location>
    </subcellularLocation>
</comment>
<keyword evidence="3" id="KW-0813">Transport</keyword>
<evidence type="ECO:0000256" key="8">
    <source>
        <dbReference type="ARBA" id="ARBA00022989"/>
    </source>
</evidence>
<evidence type="ECO:0000256" key="3">
    <source>
        <dbReference type="ARBA" id="ARBA00022448"/>
    </source>
</evidence>
<evidence type="ECO:0000256" key="10">
    <source>
        <dbReference type="ARBA" id="ARBA00023136"/>
    </source>
</evidence>
<dbReference type="Gene3D" id="1.10.760.10">
    <property type="entry name" value="Cytochrome c-like domain"/>
    <property type="match status" value="2"/>
</dbReference>
<keyword evidence="6 11" id="KW-0479">Metal-binding</keyword>
<feature type="transmembrane region" description="Helical" evidence="13">
    <location>
        <begin position="386"/>
        <end position="405"/>
    </location>
</feature>
<organism evidence="15">
    <name type="scientific">Mycobacterium xenopi 4042</name>
    <dbReference type="NCBI Taxonomy" id="1299334"/>
    <lineage>
        <taxon>Bacteria</taxon>
        <taxon>Bacillati</taxon>
        <taxon>Actinomycetota</taxon>
        <taxon>Actinomycetes</taxon>
        <taxon>Mycobacteriales</taxon>
        <taxon>Mycobacteriaceae</taxon>
        <taxon>Mycobacterium</taxon>
    </lineage>
</organism>
<feature type="transmembrane region" description="Helical" evidence="13">
    <location>
        <begin position="344"/>
        <end position="365"/>
    </location>
</feature>
<evidence type="ECO:0000256" key="4">
    <source>
        <dbReference type="ARBA" id="ARBA00022617"/>
    </source>
</evidence>
<dbReference type="PANTHER" id="PTHR33751:SF13">
    <property type="entry name" value="CYTOCHROME BC1 COMPLEX CYTOCHROME C SUBUNIT"/>
    <property type="match status" value="1"/>
</dbReference>
<gene>
    <name evidence="15" type="ORF">I553_8202</name>
</gene>
<dbReference type="Pfam" id="PF19297">
    <property type="entry name" value="QcrA_N"/>
    <property type="match status" value="1"/>
</dbReference>
<feature type="domain" description="Cytochrome c" evidence="14">
    <location>
        <begin position="161"/>
        <end position="321"/>
    </location>
</feature>
<keyword evidence="7" id="KW-0249">Electron transport</keyword>
<feature type="region of interest" description="Disordered" evidence="12">
    <location>
        <begin position="188"/>
        <end position="246"/>
    </location>
</feature>
<dbReference type="PROSITE" id="PS51007">
    <property type="entry name" value="CYTC"/>
    <property type="match status" value="2"/>
</dbReference>
<evidence type="ECO:0000256" key="5">
    <source>
        <dbReference type="ARBA" id="ARBA00022692"/>
    </source>
</evidence>
<dbReference type="InterPro" id="IPR045603">
    <property type="entry name" value="QcrA_N"/>
</dbReference>
<dbReference type="GO" id="GO:0020037">
    <property type="term" value="F:heme binding"/>
    <property type="evidence" value="ECO:0007669"/>
    <property type="project" value="InterPro"/>
</dbReference>
<dbReference type="GO" id="GO:0009055">
    <property type="term" value="F:electron transfer activity"/>
    <property type="evidence" value="ECO:0007669"/>
    <property type="project" value="InterPro"/>
</dbReference>
<feature type="compositionally biased region" description="Low complexity" evidence="12">
    <location>
        <begin position="231"/>
        <end position="246"/>
    </location>
</feature>
<evidence type="ECO:0000256" key="11">
    <source>
        <dbReference type="PROSITE-ProRule" id="PRU00433"/>
    </source>
</evidence>
<dbReference type="PATRIC" id="fig|1299334.3.peg.2361"/>
<keyword evidence="4 11" id="KW-0349">Heme</keyword>
<dbReference type="AlphaFoldDB" id="X8DC64"/>
<evidence type="ECO:0000313" key="15">
    <source>
        <dbReference type="EMBL" id="EUA65656.1"/>
    </source>
</evidence>
<dbReference type="InterPro" id="IPR036909">
    <property type="entry name" value="Cyt_c-like_dom_sf"/>
</dbReference>
<reference evidence="15" key="1">
    <citation type="submission" date="2014-01" db="EMBL/GenBank/DDBJ databases">
        <authorList>
            <person name="Brown-Elliot B."/>
            <person name="Wallace R."/>
            <person name="Lenaerts A."/>
            <person name="Ordway D."/>
            <person name="DeGroote M.A."/>
            <person name="Parker T."/>
            <person name="Sizemore C."/>
            <person name="Tallon L.J."/>
            <person name="Sadzewicz L.K."/>
            <person name="Sengamalay N."/>
            <person name="Fraser C.M."/>
            <person name="Hine E."/>
            <person name="Shefchek K.A."/>
            <person name="Das S.P."/>
            <person name="Tettelin H."/>
        </authorList>
    </citation>
    <scope>NUCLEOTIDE SEQUENCE [LARGE SCALE GENOMIC DNA]</scope>
    <source>
        <strain evidence="15">4042</strain>
    </source>
</reference>
<evidence type="ECO:0000256" key="2">
    <source>
        <dbReference type="ARBA" id="ARBA00010651"/>
    </source>
</evidence>
<comment type="caution">
    <text evidence="15">The sequence shown here is derived from an EMBL/GenBank/DDBJ whole genome shotgun (WGS) entry which is preliminary data.</text>
</comment>
<protein>
    <submittedName>
        <fullName evidence="15">Menaquinol-cytochrome c reductase cytochrome c subunit domain protein</fullName>
    </submittedName>
</protein>
<dbReference type="InterPro" id="IPR050597">
    <property type="entry name" value="Cytochrome_c_Oxidase_Subunit"/>
</dbReference>
<dbReference type="Pfam" id="PF00034">
    <property type="entry name" value="Cytochrom_C"/>
    <property type="match status" value="1"/>
</dbReference>
<evidence type="ECO:0000259" key="14">
    <source>
        <dbReference type="PROSITE" id="PS51007"/>
    </source>
</evidence>
<proteinExistence type="inferred from homology"/>
<dbReference type="GO" id="GO:0016020">
    <property type="term" value="C:membrane"/>
    <property type="evidence" value="ECO:0007669"/>
    <property type="project" value="UniProtKB-SubCell"/>
</dbReference>
<keyword evidence="8 13" id="KW-1133">Transmembrane helix</keyword>
<dbReference type="InterPro" id="IPR009056">
    <property type="entry name" value="Cyt_c-like_dom"/>
</dbReference>
<keyword evidence="10 13" id="KW-0472">Membrane</keyword>
<dbReference type="SUPFAM" id="SSF46626">
    <property type="entry name" value="Cytochrome c"/>
    <property type="match status" value="2"/>
</dbReference>
<keyword evidence="5 13" id="KW-0812">Transmembrane</keyword>
<dbReference type="GO" id="GO:0046872">
    <property type="term" value="F:metal ion binding"/>
    <property type="evidence" value="ECO:0007669"/>
    <property type="project" value="UniProtKB-KW"/>
</dbReference>
<feature type="domain" description="Cytochrome c" evidence="14">
    <location>
        <begin position="60"/>
        <end position="140"/>
    </location>
</feature>
<evidence type="ECO:0000256" key="12">
    <source>
        <dbReference type="SAM" id="MobiDB-lite"/>
    </source>
</evidence>
<name>X8DC64_MYCXE</name>
<evidence type="ECO:0000256" key="13">
    <source>
        <dbReference type="SAM" id="Phobius"/>
    </source>
</evidence>
<dbReference type="EMBL" id="JAOB01000026">
    <property type="protein sequence ID" value="EUA65656.1"/>
    <property type="molecule type" value="Genomic_DNA"/>
</dbReference>
<dbReference type="PANTHER" id="PTHR33751">
    <property type="entry name" value="CBB3-TYPE CYTOCHROME C OXIDASE SUBUNIT FIXP"/>
    <property type="match status" value="1"/>
</dbReference>
<accession>X8DC64</accession>
<keyword evidence="9 11" id="KW-0408">Iron</keyword>